<dbReference type="HAMAP" id="MF_02124">
    <property type="entry name" value="GlgE"/>
    <property type="match status" value="1"/>
</dbReference>
<evidence type="ECO:0000313" key="9">
    <source>
        <dbReference type="EMBL" id="SDX81685.1"/>
    </source>
</evidence>
<dbReference type="InterPro" id="IPR049171">
    <property type="entry name" value="GLGE_C"/>
</dbReference>
<dbReference type="EMBL" id="FNOT01000003">
    <property type="protein sequence ID" value="SDX81685.1"/>
    <property type="molecule type" value="Genomic_DNA"/>
</dbReference>
<feature type="binding site" evidence="6">
    <location>
        <position position="308"/>
    </location>
    <ligand>
        <name>alpha-maltose 1-phosphate</name>
        <dbReference type="ChEBI" id="CHEBI:63576"/>
    </ligand>
</feature>
<proteinExistence type="inferred from homology"/>
<organism evidence="9 10">
    <name type="scientific">Geodermatophilus africanus</name>
    <dbReference type="NCBI Taxonomy" id="1137993"/>
    <lineage>
        <taxon>Bacteria</taxon>
        <taxon>Bacillati</taxon>
        <taxon>Actinomycetota</taxon>
        <taxon>Actinomycetes</taxon>
        <taxon>Geodermatophilales</taxon>
        <taxon>Geodermatophilaceae</taxon>
        <taxon>Geodermatophilus</taxon>
    </lineage>
</organism>
<feature type="domain" description="Glycosyl hydrolase family 13 catalytic" evidence="8">
    <location>
        <begin position="270"/>
        <end position="588"/>
    </location>
</feature>
<dbReference type="GO" id="GO:0004553">
    <property type="term" value="F:hydrolase activity, hydrolyzing O-glycosyl compounds"/>
    <property type="evidence" value="ECO:0007669"/>
    <property type="project" value="InterPro"/>
</dbReference>
<comment type="function">
    <text evidence="6">Maltosyltransferase that uses maltose 1-phosphate (M1P) as the sugar donor to elongate linear or branched alpha-(1-&gt;4)-glucans. Is involved in a branched alpha-glucan biosynthetic pathway from trehalose, together with TreS, Mak and GlgB.</text>
</comment>
<dbReference type="InterPro" id="IPR006047">
    <property type="entry name" value="GH13_cat_dom"/>
</dbReference>
<feature type="binding site" evidence="6">
    <location>
        <position position="410"/>
    </location>
    <ligand>
        <name>alpha-maltose 1-phosphate</name>
        <dbReference type="ChEBI" id="CHEBI:63576"/>
    </ligand>
</feature>
<name>A0A1H3ESR8_9ACTN</name>
<evidence type="ECO:0000256" key="5">
    <source>
        <dbReference type="ARBA" id="ARBA00048735"/>
    </source>
</evidence>
<dbReference type="GO" id="GO:0016758">
    <property type="term" value="F:hexosyltransferase activity"/>
    <property type="evidence" value="ECO:0007669"/>
    <property type="project" value="UniProtKB-UniRule"/>
</dbReference>
<dbReference type="PANTHER" id="PTHR47786:SF2">
    <property type="entry name" value="GLYCOSYL HYDROLASE FAMILY 13 CATALYTIC DOMAIN-CONTAINING PROTEIN"/>
    <property type="match status" value="1"/>
</dbReference>
<dbReference type="Pfam" id="PF11896">
    <property type="entry name" value="GlgE_dom_N_S"/>
    <property type="match status" value="1"/>
</dbReference>
<dbReference type="PANTHER" id="PTHR47786">
    <property type="entry name" value="ALPHA-1,4-GLUCAN:MALTOSE-1-PHOSPHATE MALTOSYLTRANSFERASE"/>
    <property type="match status" value="1"/>
</dbReference>
<keyword evidence="3 6" id="KW-0808">Transferase</keyword>
<dbReference type="InterPro" id="IPR017853">
    <property type="entry name" value="GH"/>
</dbReference>
<evidence type="ECO:0000256" key="3">
    <source>
        <dbReference type="ARBA" id="ARBA00022679"/>
    </source>
</evidence>
<feature type="binding site" evidence="6">
    <location>
        <position position="446"/>
    </location>
    <ligand>
        <name>alpha-maltose 1-phosphate</name>
        <dbReference type="ChEBI" id="CHEBI:63576"/>
    </ligand>
</feature>
<dbReference type="Pfam" id="PF21702">
    <property type="entry name" value="GLGE_C"/>
    <property type="match status" value="1"/>
</dbReference>
<keyword evidence="10" id="KW-1185">Reference proteome</keyword>
<dbReference type="InterPro" id="IPR021828">
    <property type="entry name" value="GlgE_dom_N/S"/>
</dbReference>
<dbReference type="SUPFAM" id="SSF51445">
    <property type="entry name" value="(Trans)glycosidases"/>
    <property type="match status" value="1"/>
</dbReference>
<feature type="active site" description="Nucleophile" evidence="6">
    <location>
        <position position="445"/>
    </location>
</feature>
<dbReference type="Gene3D" id="2.60.40.1180">
    <property type="entry name" value="Golgi alpha-mannosidase II"/>
    <property type="match status" value="1"/>
</dbReference>
<dbReference type="InterPro" id="IPR013783">
    <property type="entry name" value="Ig-like_fold"/>
</dbReference>
<dbReference type="STRING" id="1137993.SAMN05660209_01352"/>
<dbReference type="InterPro" id="IPR026585">
    <property type="entry name" value="GlgE"/>
</dbReference>
<dbReference type="CDD" id="cd11344">
    <property type="entry name" value="AmyAc_GlgE_like"/>
    <property type="match status" value="1"/>
</dbReference>
<dbReference type="SMART" id="SM00642">
    <property type="entry name" value="Aamy"/>
    <property type="match status" value="1"/>
</dbReference>
<evidence type="ECO:0000256" key="7">
    <source>
        <dbReference type="SAM" id="MobiDB-lite"/>
    </source>
</evidence>
<gene>
    <name evidence="6" type="primary">glgE</name>
    <name evidence="9" type="ORF">SAMN05660209_01352</name>
</gene>
<dbReference type="Proteomes" id="UP000198921">
    <property type="component" value="Unassembled WGS sequence"/>
</dbReference>
<feature type="binding site" evidence="6">
    <location>
        <position position="375"/>
    </location>
    <ligand>
        <name>alpha-maltose 1-phosphate</name>
        <dbReference type="ChEBI" id="CHEBI:63576"/>
    </ligand>
</feature>
<comment type="subunit">
    <text evidence="1 6">Homodimer.</text>
</comment>
<comment type="catalytic activity">
    <reaction evidence="5 6">
        <text>alpha-maltose 1-phosphate + [(1-&gt;4)-alpha-D-glucosyl](n) = [(1-&gt;4)-alpha-D-glucosyl](n+2) + phosphate</text>
        <dbReference type="Rhea" id="RHEA:42692"/>
        <dbReference type="Rhea" id="RHEA-COMP:9584"/>
        <dbReference type="Rhea" id="RHEA-COMP:10183"/>
        <dbReference type="ChEBI" id="CHEBI:15444"/>
        <dbReference type="ChEBI" id="CHEBI:43474"/>
        <dbReference type="ChEBI" id="CHEBI:63576"/>
        <dbReference type="EC" id="2.4.99.16"/>
    </reaction>
</comment>
<keyword evidence="4 6" id="KW-0119">Carbohydrate metabolism</keyword>
<dbReference type="Gene3D" id="1.20.58.80">
    <property type="entry name" value="Phosphotransferase system, lactose/cellobiose-type IIA subunit"/>
    <property type="match status" value="1"/>
</dbReference>
<evidence type="ECO:0000313" key="10">
    <source>
        <dbReference type="Proteomes" id="UP000198921"/>
    </source>
</evidence>
<dbReference type="Gene3D" id="2.60.40.10">
    <property type="entry name" value="Immunoglobulins"/>
    <property type="match status" value="1"/>
</dbReference>
<keyword evidence="2 6" id="KW-0328">Glycosyltransferase</keyword>
<evidence type="ECO:0000259" key="8">
    <source>
        <dbReference type="SMART" id="SM00642"/>
    </source>
</evidence>
<comment type="similarity">
    <text evidence="6">Belongs to the glycosyl hydrolase 13 family. GlgE subfamily.</text>
</comment>
<dbReference type="GO" id="GO:0030979">
    <property type="term" value="P:alpha-glucan biosynthetic process"/>
    <property type="evidence" value="ECO:0007669"/>
    <property type="project" value="UniProtKB-UniRule"/>
</dbReference>
<feature type="active site" description="Proton donor" evidence="6">
    <location>
        <position position="474"/>
    </location>
</feature>
<reference evidence="10" key="1">
    <citation type="submission" date="2016-10" db="EMBL/GenBank/DDBJ databases">
        <authorList>
            <person name="Varghese N."/>
            <person name="Submissions S."/>
        </authorList>
    </citation>
    <scope>NUCLEOTIDE SEQUENCE [LARGE SCALE GENOMIC DNA]</scope>
    <source>
        <strain evidence="10">DSM 45422</strain>
    </source>
</reference>
<accession>A0A1H3ESR8</accession>
<feature type="binding site" evidence="6">
    <location>
        <begin position="584"/>
        <end position="585"/>
    </location>
    <ligand>
        <name>alpha-maltose 1-phosphate</name>
        <dbReference type="ChEBI" id="CHEBI:63576"/>
    </ligand>
</feature>
<dbReference type="InterPro" id="IPR013780">
    <property type="entry name" value="Glyco_hydro_b"/>
</dbReference>
<feature type="region of interest" description="Disordered" evidence="7">
    <location>
        <begin position="1"/>
        <end position="21"/>
    </location>
</feature>
<feature type="site" description="Transition state stabilizer" evidence="6">
    <location>
        <position position="530"/>
    </location>
</feature>
<dbReference type="EC" id="2.4.99.16" evidence="6"/>
<evidence type="ECO:0000256" key="2">
    <source>
        <dbReference type="ARBA" id="ARBA00022676"/>
    </source>
</evidence>
<sequence length="726" mass="80876">MASRRPGHPSVPPVPQHERHASAADVLTRHALDSVDRMTGRADLRLGITDVAPVVSCGAFSARAVVGEHLPITATVFREGHDAVAANVVWTPPTEAGGGPTRTPPGGDGAAQPFHRMERFGDQPDRWLTTVVPDREGRWTYRVEAWSDPLATWHHAVEVKMAAGQGPEELANDLEEGARLLDRVAAEADGDWKERVTDAAAALRDTSRELPARVAPALAEALQHHLHDHPVRELVTPGPEYEVWVDRPRALFGSWYEFFPRSTGPVVDGQATHGTFATSAERLPAVADMGFDVVYLPPIHPIGAVNRKGPNSAQYPGGNPHEIGPDDPGSPWAIGSAEGGHDAVHPQLGTMDDFRAFVARTRELGMEVALDFALQAAPDHPWVEAHPEWFTTKPDGTIAYAENPPKKYQDIYPINFDNDPEGIYAECLRVIRVWIDAGVRIFRVDNPHTKPLNFWHWLIWTVKETDPDVLFLAEAFTRPAMMHQLARIGYTQSYTYFTWRTARGELEDYGSELAANCHYMRPNFFVNTPDILHASLQLGGPPMFKIRAVLAAMMSPTWGVYSGFELFEHVAVRPGSEEYLDSEKYQLRPRDWAAAESSGRSLVPYLRRLNEIRRAHPALQQLRTLRFHSVDNPNLICFSKTDPGSQDAVLVVVALDSHNTQIGTTSLNLPALGLDWYERFTVTDELTGNSWDWGQFNYVELDPYREPAHVFSLTHHRQVQVPPPVA</sequence>
<feature type="region of interest" description="Disordered" evidence="7">
    <location>
        <begin position="307"/>
        <end position="345"/>
    </location>
</feature>
<dbReference type="Gene3D" id="3.20.20.80">
    <property type="entry name" value="Glycosidases"/>
    <property type="match status" value="1"/>
</dbReference>
<dbReference type="AlphaFoldDB" id="A0A1H3ESR8"/>
<evidence type="ECO:0000256" key="1">
    <source>
        <dbReference type="ARBA" id="ARBA00011738"/>
    </source>
</evidence>
<evidence type="ECO:0000256" key="4">
    <source>
        <dbReference type="ARBA" id="ARBA00023277"/>
    </source>
</evidence>
<protein>
    <recommendedName>
        <fullName evidence="6">Alpha-1,4-glucan:maltose-1-phosphate maltosyltransferase</fullName>
        <shortName evidence="6">GMPMT</shortName>
        <ecNumber evidence="6">2.4.99.16</ecNumber>
    </recommendedName>
    <alternativeName>
        <fullName evidence="6">(1-&gt;4)-alpha-D-glucan:maltose-1-phosphate alpha-D-maltosyltransferase</fullName>
    </alternativeName>
</protein>
<evidence type="ECO:0000256" key="6">
    <source>
        <dbReference type="HAMAP-Rule" id="MF_02124"/>
    </source>
</evidence>